<reference evidence="2 3" key="1">
    <citation type="submission" date="2019-10" db="EMBL/GenBank/DDBJ databases">
        <authorList>
            <person name="Palmer J.M."/>
        </authorList>
    </citation>
    <scope>NUCLEOTIDE SEQUENCE [LARGE SCALE GENOMIC DNA]</scope>
    <source>
        <strain evidence="2 3">TWF506</strain>
    </source>
</reference>
<evidence type="ECO:0000256" key="1">
    <source>
        <dbReference type="SAM" id="Phobius"/>
    </source>
</evidence>
<protein>
    <submittedName>
        <fullName evidence="2">Uncharacterized protein</fullName>
    </submittedName>
</protein>
<proteinExistence type="predicted"/>
<evidence type="ECO:0000313" key="2">
    <source>
        <dbReference type="EMBL" id="KAK6508642.1"/>
    </source>
</evidence>
<keyword evidence="1" id="KW-0812">Transmembrane</keyword>
<sequence>MPYNSIYNPSKYYRPWNPLRPLTPLHHNPNDGTPLSPRTRTIIFCTAIGVTLGIVLLIYLCCCACPKRYNERIEKRNVAIIAEDRRRNGGTNGNDFAIDGMAGGDARAHVDVEPGFNATAGEVNEEKDTGANKQITIPEGVYQPYAYQYGSPGYYGTDQSGNTTGNLEDSLPGYSYDYKLAE</sequence>
<feature type="transmembrane region" description="Helical" evidence="1">
    <location>
        <begin position="41"/>
        <end position="66"/>
    </location>
</feature>
<comment type="caution">
    <text evidence="2">The sequence shown here is derived from an EMBL/GenBank/DDBJ whole genome shotgun (WGS) entry which is preliminary data.</text>
</comment>
<dbReference type="Proteomes" id="UP001307849">
    <property type="component" value="Unassembled WGS sequence"/>
</dbReference>
<organism evidence="2 3">
    <name type="scientific">Arthrobotrys conoides</name>
    <dbReference type="NCBI Taxonomy" id="74498"/>
    <lineage>
        <taxon>Eukaryota</taxon>
        <taxon>Fungi</taxon>
        <taxon>Dikarya</taxon>
        <taxon>Ascomycota</taxon>
        <taxon>Pezizomycotina</taxon>
        <taxon>Orbiliomycetes</taxon>
        <taxon>Orbiliales</taxon>
        <taxon>Orbiliaceae</taxon>
        <taxon>Arthrobotrys</taxon>
    </lineage>
</organism>
<dbReference type="AlphaFoldDB" id="A0AAN8NI18"/>
<accession>A0AAN8NI18</accession>
<keyword evidence="1" id="KW-0472">Membrane</keyword>
<keyword evidence="3" id="KW-1185">Reference proteome</keyword>
<dbReference type="EMBL" id="JAVHJM010000008">
    <property type="protein sequence ID" value="KAK6508642.1"/>
    <property type="molecule type" value="Genomic_DNA"/>
</dbReference>
<keyword evidence="1" id="KW-1133">Transmembrane helix</keyword>
<gene>
    <name evidence="2" type="ORF">TWF506_010723</name>
</gene>
<name>A0AAN8NI18_9PEZI</name>
<evidence type="ECO:0000313" key="3">
    <source>
        <dbReference type="Proteomes" id="UP001307849"/>
    </source>
</evidence>